<dbReference type="Gene3D" id="3.40.420.10">
    <property type="entry name" value="Ricin (A subunit), domain 1"/>
    <property type="match status" value="1"/>
</dbReference>
<dbReference type="Proteomes" id="UP000324897">
    <property type="component" value="Unassembled WGS sequence"/>
</dbReference>
<dbReference type="GO" id="GO:0017148">
    <property type="term" value="P:negative regulation of translation"/>
    <property type="evidence" value="ECO:0007669"/>
    <property type="project" value="InterPro"/>
</dbReference>
<dbReference type="PANTHER" id="PTHR33453">
    <property type="match status" value="1"/>
</dbReference>
<proteinExistence type="predicted"/>
<dbReference type="OrthoDB" id="633546at2759"/>
<sequence>MDLQHLLLLLLVSLAFSPLLAQAVPEDHIDFDLATEIHDDLYDKLSTSLRATTPPYNPPDVDGRVVLAERRKEFYGQPPRWIMVHVRFGEAATTLAIAQDDLCLFGFNNSAGNWYHIEGYEGLPGSTSLPITQNYADLLGRMENPENAHKFLSRVPLGNQSAIEAVRTLAGYDPATTPVADLRKAMVNFVVVISEAMRFRAIRERISGQRWKQEAHITEEEASYVIYWAALSRLLITWNRSNCWGDPSHPDGWMEMQAQEVRHGIGVNGATDALRIVDFLIRPRPANTSGGGIKASFRLVYILVVAMLQVLFGWFD</sequence>
<comment type="caution">
    <text evidence="2">The sequence shown here is derived from an EMBL/GenBank/DDBJ whole genome shotgun (WGS) entry which is preliminary data.</text>
</comment>
<reference evidence="2 3" key="1">
    <citation type="journal article" date="2019" name="Sci. Rep.">
        <title>A high-quality genome of Eragrostis curvula grass provides insights into Poaceae evolution and supports new strategies to enhance forage quality.</title>
        <authorList>
            <person name="Carballo J."/>
            <person name="Santos B.A.C.M."/>
            <person name="Zappacosta D."/>
            <person name="Garbus I."/>
            <person name="Selva J.P."/>
            <person name="Gallo C.A."/>
            <person name="Diaz A."/>
            <person name="Albertini E."/>
            <person name="Caccamo M."/>
            <person name="Echenique V."/>
        </authorList>
    </citation>
    <scope>NUCLEOTIDE SEQUENCE [LARGE SCALE GENOMIC DNA]</scope>
    <source>
        <strain evidence="3">cv. Victoria</strain>
        <tissue evidence="2">Leaf</tissue>
    </source>
</reference>
<dbReference type="InterPro" id="IPR036041">
    <property type="entry name" value="Ribosome-inact_prot_sf"/>
</dbReference>
<feature type="chain" id="PRO_5023905705" evidence="1">
    <location>
        <begin position="24"/>
        <end position="316"/>
    </location>
</feature>
<dbReference type="InterPro" id="IPR001574">
    <property type="entry name" value="Ribosome_inactivat_prot"/>
</dbReference>
<dbReference type="PANTHER" id="PTHR33453:SF46">
    <property type="entry name" value="RRNA N-GLYCOSYLASE"/>
    <property type="match status" value="1"/>
</dbReference>
<evidence type="ECO:0000256" key="1">
    <source>
        <dbReference type="SAM" id="SignalP"/>
    </source>
</evidence>
<name>A0A5J9VEY4_9POAL</name>
<organism evidence="2 3">
    <name type="scientific">Eragrostis curvula</name>
    <name type="common">weeping love grass</name>
    <dbReference type="NCBI Taxonomy" id="38414"/>
    <lineage>
        <taxon>Eukaryota</taxon>
        <taxon>Viridiplantae</taxon>
        <taxon>Streptophyta</taxon>
        <taxon>Embryophyta</taxon>
        <taxon>Tracheophyta</taxon>
        <taxon>Spermatophyta</taxon>
        <taxon>Magnoliopsida</taxon>
        <taxon>Liliopsida</taxon>
        <taxon>Poales</taxon>
        <taxon>Poaceae</taxon>
        <taxon>PACMAD clade</taxon>
        <taxon>Chloridoideae</taxon>
        <taxon>Eragrostideae</taxon>
        <taxon>Eragrostidinae</taxon>
        <taxon>Eragrostis</taxon>
    </lineage>
</organism>
<evidence type="ECO:0000313" key="3">
    <source>
        <dbReference type="Proteomes" id="UP000324897"/>
    </source>
</evidence>
<dbReference type="Gramene" id="TVU33924">
    <property type="protein sequence ID" value="TVU33924"/>
    <property type="gene ID" value="EJB05_15740"/>
</dbReference>
<dbReference type="SUPFAM" id="SSF56371">
    <property type="entry name" value="Ribosome inactivating proteins (RIP)"/>
    <property type="match status" value="1"/>
</dbReference>
<protein>
    <submittedName>
        <fullName evidence="2">Uncharacterized protein</fullName>
    </submittedName>
</protein>
<gene>
    <name evidence="2" type="ORF">EJB05_15740</name>
</gene>
<keyword evidence="3" id="KW-1185">Reference proteome</keyword>
<accession>A0A5J9VEY4</accession>
<keyword evidence="1" id="KW-0732">Signal</keyword>
<dbReference type="EMBL" id="RWGY01000009">
    <property type="protein sequence ID" value="TVU33924.1"/>
    <property type="molecule type" value="Genomic_DNA"/>
</dbReference>
<dbReference type="GO" id="GO:0030598">
    <property type="term" value="F:rRNA N-glycosylase activity"/>
    <property type="evidence" value="ECO:0007669"/>
    <property type="project" value="InterPro"/>
</dbReference>
<feature type="non-terminal residue" evidence="2">
    <location>
        <position position="1"/>
    </location>
</feature>
<dbReference type="AlphaFoldDB" id="A0A5J9VEY4"/>
<dbReference type="Pfam" id="PF00161">
    <property type="entry name" value="RIP"/>
    <property type="match status" value="1"/>
</dbReference>
<feature type="signal peptide" evidence="1">
    <location>
        <begin position="1"/>
        <end position="23"/>
    </location>
</feature>
<dbReference type="InterPro" id="IPR016138">
    <property type="entry name" value="Ribosome_inactivat_prot_sub1"/>
</dbReference>
<evidence type="ECO:0000313" key="2">
    <source>
        <dbReference type="EMBL" id="TVU33924.1"/>
    </source>
</evidence>